<keyword evidence="2" id="KW-0270">Exopolysaccharide synthesis</keyword>
<accession>A0A7Y9XYJ9</accession>
<proteinExistence type="inferred from homology"/>
<dbReference type="RefSeq" id="WP_179407644.1">
    <property type="nucleotide sequence ID" value="NZ_BMGF01000003.1"/>
</dbReference>
<evidence type="ECO:0000256" key="2">
    <source>
        <dbReference type="ARBA" id="ARBA00023169"/>
    </source>
</evidence>
<dbReference type="InterPro" id="IPR003362">
    <property type="entry name" value="Bact_transf"/>
</dbReference>
<name>A0A7Y9XYJ9_9SPHN</name>
<dbReference type="GO" id="GO:0016780">
    <property type="term" value="F:phosphotransferase activity, for other substituted phosphate groups"/>
    <property type="evidence" value="ECO:0007669"/>
    <property type="project" value="TreeGrafter"/>
</dbReference>
<evidence type="ECO:0000256" key="3">
    <source>
        <dbReference type="SAM" id="MobiDB-lite"/>
    </source>
</evidence>
<reference evidence="6 7" key="1">
    <citation type="submission" date="2020-07" db="EMBL/GenBank/DDBJ databases">
        <title>Genomic Encyclopedia of Type Strains, Phase IV (KMG-IV): sequencing the most valuable type-strain genomes for metagenomic binning, comparative biology and taxonomic classification.</title>
        <authorList>
            <person name="Goeker M."/>
        </authorList>
    </citation>
    <scope>NUCLEOTIDE SEQUENCE [LARGE SCALE GENOMIC DNA]</scope>
    <source>
        <strain evidence="6 7">DSM 29043</strain>
    </source>
</reference>
<comment type="similarity">
    <text evidence="1">Belongs to the bacterial sugar transferase family.</text>
</comment>
<keyword evidence="4" id="KW-1133">Transmembrane helix</keyword>
<evidence type="ECO:0000256" key="1">
    <source>
        <dbReference type="ARBA" id="ARBA00006464"/>
    </source>
</evidence>
<keyword evidence="7" id="KW-1185">Reference proteome</keyword>
<feature type="transmembrane region" description="Helical" evidence="4">
    <location>
        <begin position="278"/>
        <end position="299"/>
    </location>
</feature>
<evidence type="ECO:0000313" key="7">
    <source>
        <dbReference type="Proteomes" id="UP000522081"/>
    </source>
</evidence>
<gene>
    <name evidence="6" type="ORF">FHS75_002074</name>
</gene>
<evidence type="ECO:0000256" key="4">
    <source>
        <dbReference type="SAM" id="Phobius"/>
    </source>
</evidence>
<dbReference type="Pfam" id="PF13727">
    <property type="entry name" value="CoA_binding_3"/>
    <property type="match status" value="1"/>
</dbReference>
<dbReference type="GO" id="GO:0000271">
    <property type="term" value="P:polysaccharide biosynthetic process"/>
    <property type="evidence" value="ECO:0007669"/>
    <property type="project" value="UniProtKB-KW"/>
</dbReference>
<evidence type="ECO:0000313" key="6">
    <source>
        <dbReference type="EMBL" id="NYH95745.1"/>
    </source>
</evidence>
<feature type="domain" description="Bacterial sugar transferase" evidence="5">
    <location>
        <begin position="273"/>
        <end position="376"/>
    </location>
</feature>
<feature type="transmembrane region" description="Helical" evidence="4">
    <location>
        <begin position="68"/>
        <end position="86"/>
    </location>
</feature>
<protein>
    <recommendedName>
        <fullName evidence="5">Bacterial sugar transferase domain-containing protein</fullName>
    </recommendedName>
</protein>
<dbReference type="Proteomes" id="UP000522081">
    <property type="component" value="Unassembled WGS sequence"/>
</dbReference>
<keyword evidence="4" id="KW-0812">Transmembrane</keyword>
<feature type="transmembrane region" description="Helical" evidence="4">
    <location>
        <begin position="34"/>
        <end position="56"/>
    </location>
</feature>
<feature type="compositionally biased region" description="Low complexity" evidence="3">
    <location>
        <begin position="379"/>
        <end position="390"/>
    </location>
</feature>
<sequence>MNAPFAAKRLDRSRPDADKLVLAPSLERRRLQSYLGLMLGDILALLFGSFLAGYAYLGPEGADEALSIGQLLLPLFLTIALYNGAYSIDALRDPWRGIFRAGSALFLSAAALVFFAFYTKSSADFSRAAFSICVLMSGALLLWTRLQMRSFVRWRCGSNAVNEVVIDDGGPPIELEGAIRVDARELGLRPDLQDPHALDRIGLVLRNIDRVVVSCPQERRAAWSMMFKGANIEGEVLADEVIRLGAHGARVAGGHGLLMVSSGPLGLRARAMKRLLDVALASAASLVLAPVFVAVAIAIKLEDGGPVFFVQKRMGRGNRFFDMYKFRSMTVVGTDREGTISASKTDRRITRTGRFIRRTSLDELPQLINVIAGDMSRSNLSGRRSAGRSAGPRREGPRRCPRSCRC</sequence>
<dbReference type="PANTHER" id="PTHR30576">
    <property type="entry name" value="COLANIC BIOSYNTHESIS UDP-GLUCOSE LIPID CARRIER TRANSFERASE"/>
    <property type="match status" value="1"/>
</dbReference>
<feature type="transmembrane region" description="Helical" evidence="4">
    <location>
        <begin position="98"/>
        <end position="119"/>
    </location>
</feature>
<dbReference type="EMBL" id="JACBZF010000003">
    <property type="protein sequence ID" value="NYH95745.1"/>
    <property type="molecule type" value="Genomic_DNA"/>
</dbReference>
<dbReference type="AlphaFoldDB" id="A0A7Y9XYJ9"/>
<dbReference type="Pfam" id="PF02397">
    <property type="entry name" value="Bac_transf"/>
    <property type="match status" value="1"/>
</dbReference>
<dbReference type="PANTHER" id="PTHR30576:SF0">
    <property type="entry name" value="UNDECAPRENYL-PHOSPHATE N-ACETYLGALACTOSAMINYL 1-PHOSPHATE TRANSFERASE-RELATED"/>
    <property type="match status" value="1"/>
</dbReference>
<organism evidence="6 7">
    <name type="scientific">Novosphingobium marinum</name>
    <dbReference type="NCBI Taxonomy" id="1514948"/>
    <lineage>
        <taxon>Bacteria</taxon>
        <taxon>Pseudomonadati</taxon>
        <taxon>Pseudomonadota</taxon>
        <taxon>Alphaproteobacteria</taxon>
        <taxon>Sphingomonadales</taxon>
        <taxon>Sphingomonadaceae</taxon>
        <taxon>Novosphingobium</taxon>
    </lineage>
</organism>
<feature type="transmembrane region" description="Helical" evidence="4">
    <location>
        <begin position="125"/>
        <end position="143"/>
    </location>
</feature>
<feature type="region of interest" description="Disordered" evidence="3">
    <location>
        <begin position="379"/>
        <end position="406"/>
    </location>
</feature>
<evidence type="ECO:0000259" key="5">
    <source>
        <dbReference type="Pfam" id="PF02397"/>
    </source>
</evidence>
<comment type="caution">
    <text evidence="6">The sequence shown here is derived from an EMBL/GenBank/DDBJ whole genome shotgun (WGS) entry which is preliminary data.</text>
</comment>
<keyword evidence="4" id="KW-0472">Membrane</keyword>